<keyword evidence="4 8" id="KW-0808">Transferase</keyword>
<protein>
    <submittedName>
        <fullName evidence="8">KDO2-lipid IV(A) lauroyltransferase</fullName>
        <ecNumber evidence="8">2.3.1.241</ecNumber>
    </submittedName>
</protein>
<dbReference type="RefSeq" id="WP_086784376.1">
    <property type="nucleotide sequence ID" value="NZ_JAGIOO010000001.1"/>
</dbReference>
<keyword evidence="5" id="KW-0472">Membrane</keyword>
<dbReference type="GO" id="GO:0008913">
    <property type="term" value="F:Kdo2-lipid IVA acyltransferase activity"/>
    <property type="evidence" value="ECO:0007669"/>
    <property type="project" value="UniProtKB-EC"/>
</dbReference>
<dbReference type="Proteomes" id="UP001519363">
    <property type="component" value="Unassembled WGS sequence"/>
</dbReference>
<sequence length="268" mass="28685">MSRLLWWLAGVLPAPLVHGAARLVADLAVHAAPGRRLRRNLARVVPAAVLDPTVRAGLRSYARYWADLGRPEHLLGRVRVEGVEHLDAAVAAGRGVLLAAPHSGNWDAAGAWVAGRVGRITTVVERLRPESRYRRFVALREALGFEVLPLTGSGSPVPVLLRRLRAGGVVCLLADRDLTATGVPVTFFGETAHLPPGPAWLAARTGAALLPVASWHTPEGSVLRCHPPLPVTDLVRTTQALADVLAEEVAGHPADWHMLAPLWTADAR</sequence>
<comment type="caution">
    <text evidence="8">The sequence shown here is derived from an EMBL/GenBank/DDBJ whole genome shotgun (WGS) entry which is preliminary data.</text>
</comment>
<evidence type="ECO:0000313" key="9">
    <source>
        <dbReference type="Proteomes" id="UP001519363"/>
    </source>
</evidence>
<keyword evidence="3" id="KW-0997">Cell inner membrane</keyword>
<accession>A0ABS5ANH8</accession>
<evidence type="ECO:0000256" key="1">
    <source>
        <dbReference type="ARBA" id="ARBA00004533"/>
    </source>
</evidence>
<dbReference type="PANTHER" id="PTHR30606">
    <property type="entry name" value="LIPID A BIOSYNTHESIS LAUROYL ACYLTRANSFERASE"/>
    <property type="match status" value="1"/>
</dbReference>
<evidence type="ECO:0000256" key="2">
    <source>
        <dbReference type="ARBA" id="ARBA00022475"/>
    </source>
</evidence>
<name>A0ABS5ANH8_9PSEU</name>
<reference evidence="8 9" key="1">
    <citation type="submission" date="2021-03" db="EMBL/GenBank/DDBJ databases">
        <title>Sequencing the genomes of 1000 actinobacteria strains.</title>
        <authorList>
            <person name="Klenk H.-P."/>
        </authorList>
    </citation>
    <scope>NUCLEOTIDE SEQUENCE [LARGE SCALE GENOMIC DNA]</scope>
    <source>
        <strain evidence="8 9">DSM 44580</strain>
    </source>
</reference>
<keyword evidence="6 8" id="KW-0012">Acyltransferase</keyword>
<keyword evidence="9" id="KW-1185">Reference proteome</keyword>
<dbReference type="InterPro" id="IPR004960">
    <property type="entry name" value="LipA_acyltrans"/>
</dbReference>
<comment type="subcellular location">
    <subcellularLocation>
        <location evidence="1">Cell inner membrane</location>
    </subcellularLocation>
</comment>
<dbReference type="Pfam" id="PF03279">
    <property type="entry name" value="Lip_A_acyltrans"/>
    <property type="match status" value="1"/>
</dbReference>
<evidence type="ECO:0000256" key="3">
    <source>
        <dbReference type="ARBA" id="ARBA00022519"/>
    </source>
</evidence>
<feature type="signal peptide" evidence="7">
    <location>
        <begin position="1"/>
        <end position="19"/>
    </location>
</feature>
<dbReference type="EMBL" id="JAGIOO010000001">
    <property type="protein sequence ID" value="MBP2478140.1"/>
    <property type="molecule type" value="Genomic_DNA"/>
</dbReference>
<evidence type="ECO:0000256" key="5">
    <source>
        <dbReference type="ARBA" id="ARBA00023136"/>
    </source>
</evidence>
<evidence type="ECO:0000313" key="8">
    <source>
        <dbReference type="EMBL" id="MBP2478140.1"/>
    </source>
</evidence>
<evidence type="ECO:0000256" key="6">
    <source>
        <dbReference type="ARBA" id="ARBA00023315"/>
    </source>
</evidence>
<keyword evidence="7" id="KW-0732">Signal</keyword>
<keyword evidence="2" id="KW-1003">Cell membrane</keyword>
<gene>
    <name evidence="8" type="ORF">JOF53_007012</name>
</gene>
<organism evidence="8 9">
    <name type="scientific">Crossiella equi</name>
    <dbReference type="NCBI Taxonomy" id="130796"/>
    <lineage>
        <taxon>Bacteria</taxon>
        <taxon>Bacillati</taxon>
        <taxon>Actinomycetota</taxon>
        <taxon>Actinomycetes</taxon>
        <taxon>Pseudonocardiales</taxon>
        <taxon>Pseudonocardiaceae</taxon>
        <taxon>Crossiella</taxon>
    </lineage>
</organism>
<proteinExistence type="predicted"/>
<evidence type="ECO:0000256" key="7">
    <source>
        <dbReference type="SAM" id="SignalP"/>
    </source>
</evidence>
<dbReference type="EC" id="2.3.1.241" evidence="8"/>
<evidence type="ECO:0000256" key="4">
    <source>
        <dbReference type="ARBA" id="ARBA00022679"/>
    </source>
</evidence>
<dbReference type="CDD" id="cd07984">
    <property type="entry name" value="LPLAT_LABLAT-like"/>
    <property type="match status" value="1"/>
</dbReference>
<dbReference type="NCBIfam" id="NF005919">
    <property type="entry name" value="PRK07920.1"/>
    <property type="match status" value="1"/>
</dbReference>
<feature type="chain" id="PRO_5046268378" evidence="7">
    <location>
        <begin position="20"/>
        <end position="268"/>
    </location>
</feature>
<dbReference type="PANTHER" id="PTHR30606:SF10">
    <property type="entry name" value="PHOSPHATIDYLINOSITOL MANNOSIDE ACYLTRANSFERASE"/>
    <property type="match status" value="1"/>
</dbReference>